<sequence length="257" mass="27768">MNNKELYKDLTDKVNKRIKSFAVLIDPDKIDSSAKLNQLIMMAVENKVDYFFIGGSLMMHQNLSWVVSAIKEGSNIPAILFPGNNLQLDPHADGLLLLSLISGRNPELLIGQHVLVAPVLKKSKIEIISTGYMLIHSGKPTAAGYMSHSQPIPSDKPDIAASTAMAGELLGQKVIYLDGGSGAEKPIPPRMIKMVKKSIEIPLIVGGGITNKEKALQCIESGADVVVVGNGIEKNPGLMTEVANIVERYNHSLNVHN</sequence>
<keyword evidence="2 9" id="KW-0808">Transferase</keyword>
<evidence type="ECO:0000256" key="7">
    <source>
        <dbReference type="ARBA" id="ARBA00023264"/>
    </source>
</evidence>
<feature type="binding site" evidence="9">
    <location>
        <begin position="207"/>
        <end position="208"/>
    </location>
    <ligand>
        <name>sn-glycerol 1-phosphate</name>
        <dbReference type="ChEBI" id="CHEBI:57685"/>
    </ligand>
</feature>
<keyword evidence="5 9" id="KW-0443">Lipid metabolism</keyword>
<evidence type="ECO:0000256" key="2">
    <source>
        <dbReference type="ARBA" id="ARBA00022679"/>
    </source>
</evidence>
<dbReference type="GO" id="GO:0005737">
    <property type="term" value="C:cytoplasm"/>
    <property type="evidence" value="ECO:0007669"/>
    <property type="project" value="InterPro"/>
</dbReference>
<dbReference type="GO" id="GO:0046474">
    <property type="term" value="P:glycerophospholipid biosynthetic process"/>
    <property type="evidence" value="ECO:0007669"/>
    <property type="project" value="UniProtKB-UniRule"/>
</dbReference>
<dbReference type="HAMAP" id="MF_00112">
    <property type="entry name" value="GGGP_HepGP_synthase"/>
    <property type="match status" value="1"/>
</dbReference>
<dbReference type="InterPro" id="IPR008205">
    <property type="entry name" value="GGGP_HepGP_synthase"/>
</dbReference>
<dbReference type="GO" id="GO:0000287">
    <property type="term" value="F:magnesium ion binding"/>
    <property type="evidence" value="ECO:0007669"/>
    <property type="project" value="UniProtKB-UniRule"/>
</dbReference>
<dbReference type="GO" id="GO:0047294">
    <property type="term" value="F:phosphoglycerol geranylgeranyltransferase activity"/>
    <property type="evidence" value="ECO:0007669"/>
    <property type="project" value="UniProtKB-UniRule"/>
</dbReference>
<comment type="similarity">
    <text evidence="9">Belongs to the GGGP/HepGP synthase family. Group II subfamily.</text>
</comment>
<dbReference type="KEGG" id="fpf:DCC35_02385"/>
<organism evidence="10 11">
    <name type="scientific">Mangrovivirga cuniculi</name>
    <dbReference type="NCBI Taxonomy" id="2715131"/>
    <lineage>
        <taxon>Bacteria</taxon>
        <taxon>Pseudomonadati</taxon>
        <taxon>Bacteroidota</taxon>
        <taxon>Cytophagia</taxon>
        <taxon>Cytophagales</taxon>
        <taxon>Mangrovivirgaceae</taxon>
        <taxon>Mangrovivirga</taxon>
    </lineage>
</organism>
<evidence type="ECO:0000313" key="10">
    <source>
        <dbReference type="EMBL" id="QCK13683.1"/>
    </source>
</evidence>
<evidence type="ECO:0000313" key="11">
    <source>
        <dbReference type="Proteomes" id="UP000298616"/>
    </source>
</evidence>
<dbReference type="InterPro" id="IPR010946">
    <property type="entry name" value="GGGP_synth"/>
</dbReference>
<name>A0A4D7JEV8_9BACT</name>
<dbReference type="InterPro" id="IPR038597">
    <property type="entry name" value="GGGP/HepGP_synthase_sf"/>
</dbReference>
<keyword evidence="4 9" id="KW-0460">Magnesium</keyword>
<accession>A0A4D7JEV8</accession>
<comment type="catalytic activity">
    <reaction evidence="8 9">
        <text>sn-glycerol 1-phosphate + (2E,6E,10E)-geranylgeranyl diphosphate = sn-3-O-(geranylgeranyl)glycerol 1-phosphate + diphosphate</text>
        <dbReference type="Rhea" id="RHEA:23404"/>
        <dbReference type="ChEBI" id="CHEBI:33019"/>
        <dbReference type="ChEBI" id="CHEBI:57677"/>
        <dbReference type="ChEBI" id="CHEBI:57685"/>
        <dbReference type="ChEBI" id="CHEBI:58756"/>
        <dbReference type="EC" id="2.5.1.41"/>
    </reaction>
</comment>
<dbReference type="SUPFAM" id="SSF51395">
    <property type="entry name" value="FMN-linked oxidoreductases"/>
    <property type="match status" value="1"/>
</dbReference>
<feature type="binding site" evidence="9">
    <location>
        <position position="26"/>
    </location>
    <ligand>
        <name>Mg(2+)</name>
        <dbReference type="ChEBI" id="CHEBI:18420"/>
    </ligand>
</feature>
<comment type="function">
    <text evidence="9">Prenyltransferase that catalyzes the transfer of the geranylgeranyl moiety of geranylgeranyl diphosphate (GGPP) to the C3 hydroxyl of sn-glycerol-1-phosphate (G1P).</text>
</comment>
<comment type="cofactor">
    <cofactor evidence="9">
        <name>Mg(2+)</name>
        <dbReference type="ChEBI" id="CHEBI:18420"/>
    </cofactor>
</comment>
<dbReference type="NCBIfam" id="TIGR01769">
    <property type="entry name" value="GGGP"/>
    <property type="match status" value="1"/>
</dbReference>
<evidence type="ECO:0000256" key="3">
    <source>
        <dbReference type="ARBA" id="ARBA00022723"/>
    </source>
</evidence>
<dbReference type="OrthoDB" id="9807235at2"/>
<dbReference type="PANTHER" id="PTHR40029">
    <property type="match status" value="1"/>
</dbReference>
<dbReference type="AlphaFoldDB" id="A0A4D7JEV8"/>
<evidence type="ECO:0000256" key="8">
    <source>
        <dbReference type="ARBA" id="ARBA00047288"/>
    </source>
</evidence>
<evidence type="ECO:0000256" key="1">
    <source>
        <dbReference type="ARBA" id="ARBA00022516"/>
    </source>
</evidence>
<dbReference type="NCBIfam" id="TIGR01768">
    <property type="entry name" value="GGGP-family"/>
    <property type="match status" value="1"/>
</dbReference>
<dbReference type="CDD" id="cd02812">
    <property type="entry name" value="PcrB_like"/>
    <property type="match status" value="1"/>
</dbReference>
<feature type="binding site" evidence="9">
    <location>
        <begin position="229"/>
        <end position="230"/>
    </location>
    <ligand>
        <name>sn-glycerol 1-phosphate</name>
        <dbReference type="ChEBI" id="CHEBI:57685"/>
    </ligand>
</feature>
<dbReference type="NCBIfam" id="NF003198">
    <property type="entry name" value="PRK04169.1-2"/>
    <property type="match status" value="1"/>
</dbReference>
<dbReference type="GO" id="GO:0120536">
    <property type="term" value="F:heptaprenylglyceryl phosphate synthase activity"/>
    <property type="evidence" value="ECO:0007669"/>
    <property type="project" value="UniProtKB-ARBA"/>
</dbReference>
<dbReference type="Proteomes" id="UP000298616">
    <property type="component" value="Chromosome"/>
</dbReference>
<comment type="caution">
    <text evidence="9">Lacks conserved residue(s) required for the propagation of feature annotation.</text>
</comment>
<keyword evidence="6 9" id="KW-0594">Phospholipid biosynthesis</keyword>
<evidence type="ECO:0000256" key="9">
    <source>
        <dbReference type="HAMAP-Rule" id="MF_00112"/>
    </source>
</evidence>
<gene>
    <name evidence="10" type="ORF">DCC35_02385</name>
</gene>
<evidence type="ECO:0000256" key="5">
    <source>
        <dbReference type="ARBA" id="ARBA00023098"/>
    </source>
</evidence>
<dbReference type="RefSeq" id="WP_137089281.1">
    <property type="nucleotide sequence ID" value="NZ_CP028923.1"/>
</dbReference>
<keyword evidence="11" id="KW-1185">Reference proteome</keyword>
<keyword evidence="3 9" id="KW-0479">Metal-binding</keyword>
<protein>
    <recommendedName>
        <fullName evidence="9">Geranylgeranylglyceryl phosphate synthase</fullName>
        <shortName evidence="9">GGGP synthase</shortName>
        <shortName evidence="9">GGGPS</shortName>
        <ecNumber evidence="9">2.5.1.41</ecNumber>
    </recommendedName>
    <alternativeName>
        <fullName evidence="9">(S)-3-O-geranylgeranylglyceryl phosphate synthase</fullName>
    </alternativeName>
    <alternativeName>
        <fullName evidence="9">Phosphoglycerol geranylgeranyltransferase</fullName>
    </alternativeName>
</protein>
<feature type="binding site" evidence="9">
    <location>
        <position position="56"/>
    </location>
    <ligand>
        <name>Mg(2+)</name>
        <dbReference type="ChEBI" id="CHEBI:18420"/>
    </ligand>
</feature>
<evidence type="ECO:0000256" key="6">
    <source>
        <dbReference type="ARBA" id="ARBA00023209"/>
    </source>
</evidence>
<dbReference type="InterPro" id="IPR039074">
    <property type="entry name" value="GGGP/HepGP_synthase_I"/>
</dbReference>
<proteinExistence type="inferred from homology"/>
<dbReference type="EMBL" id="CP028923">
    <property type="protein sequence ID" value="QCK13683.1"/>
    <property type="molecule type" value="Genomic_DNA"/>
</dbReference>
<dbReference type="PANTHER" id="PTHR40029:SF2">
    <property type="entry name" value="HEPTAPRENYLGLYCERYL PHOSPHATE SYNTHASE"/>
    <property type="match status" value="1"/>
</dbReference>
<keyword evidence="1 9" id="KW-0444">Lipid biosynthesis</keyword>
<dbReference type="Gene3D" id="3.20.20.390">
    <property type="entry name" value="FMN-linked oxidoreductases"/>
    <property type="match status" value="1"/>
</dbReference>
<reference evidence="10 11" key="1">
    <citation type="submission" date="2018-04" db="EMBL/GenBank/DDBJ databases">
        <title>Complete genome uncultured novel isolate.</title>
        <authorList>
            <person name="Merlino G."/>
        </authorList>
    </citation>
    <scope>NUCLEOTIDE SEQUENCE [LARGE SCALE GENOMIC DNA]</scope>
    <source>
        <strain evidence="11">R1DC9</strain>
    </source>
</reference>
<dbReference type="Pfam" id="PF01884">
    <property type="entry name" value="PcrB"/>
    <property type="match status" value="1"/>
</dbReference>
<evidence type="ECO:0000256" key="4">
    <source>
        <dbReference type="ARBA" id="ARBA00022842"/>
    </source>
</evidence>
<dbReference type="EC" id="2.5.1.41" evidence="9"/>
<keyword evidence="7 9" id="KW-1208">Phospholipid metabolism</keyword>
<feature type="binding site" evidence="9">
    <location>
        <begin position="176"/>
        <end position="182"/>
    </location>
    <ligand>
        <name>sn-glycerol 1-phosphate</name>
        <dbReference type="ChEBI" id="CHEBI:57685"/>
    </ligand>
</feature>